<organism evidence="1 2">
    <name type="scientific">Anaerospora hongkongensis</name>
    <dbReference type="NCBI Taxonomy" id="244830"/>
    <lineage>
        <taxon>Bacteria</taxon>
        <taxon>Bacillati</taxon>
        <taxon>Bacillota</taxon>
        <taxon>Negativicutes</taxon>
        <taxon>Selenomonadales</taxon>
        <taxon>Sporomusaceae</taxon>
        <taxon>Anaerospora</taxon>
    </lineage>
</organism>
<evidence type="ECO:0000313" key="1">
    <source>
        <dbReference type="EMBL" id="TCL38745.1"/>
    </source>
</evidence>
<proteinExistence type="predicted"/>
<sequence length="240" mass="26770">MKFSKLGLFITLTTLILFIQLPTFAASPQIQLTGEVVYVPTGEGFYGIIGDDGLKYQPTNLPRELRKPGLPVKFSAISRKDSFTTIMWGNIIEIKTIAKIPAAISGPERAAIRLLLQRMDAFNHKDLHKLQQIDTVAEGLTAQQFADWVSSFHSFTLRYVEIAQQDAASISGTCIYTRQTDDPALAASPTIAYLNFTLDRTKTGWKLTKSASANAPYTFDLIQKQALEKYQTDDLSTLWQ</sequence>
<name>A0A4R1PZZ8_9FIRM</name>
<dbReference type="Proteomes" id="UP000295063">
    <property type="component" value="Unassembled WGS sequence"/>
</dbReference>
<accession>A0A4R1PZZ8</accession>
<reference evidence="1 2" key="1">
    <citation type="submission" date="2019-03" db="EMBL/GenBank/DDBJ databases">
        <title>Genomic Encyclopedia of Type Strains, Phase IV (KMG-IV): sequencing the most valuable type-strain genomes for metagenomic binning, comparative biology and taxonomic classification.</title>
        <authorList>
            <person name="Goeker M."/>
        </authorList>
    </citation>
    <scope>NUCLEOTIDE SEQUENCE [LARGE SCALE GENOMIC DNA]</scope>
    <source>
        <strain evidence="1 2">DSM 15969</strain>
    </source>
</reference>
<gene>
    <name evidence="1" type="ORF">EV210_103225</name>
</gene>
<keyword evidence="2" id="KW-1185">Reference proteome</keyword>
<dbReference type="EMBL" id="SLUI01000003">
    <property type="protein sequence ID" value="TCL38745.1"/>
    <property type="molecule type" value="Genomic_DNA"/>
</dbReference>
<dbReference type="AlphaFoldDB" id="A0A4R1PZZ8"/>
<dbReference type="RefSeq" id="WP_132076966.1">
    <property type="nucleotide sequence ID" value="NZ_SLUI01000003.1"/>
</dbReference>
<comment type="caution">
    <text evidence="1">The sequence shown here is derived from an EMBL/GenBank/DDBJ whole genome shotgun (WGS) entry which is preliminary data.</text>
</comment>
<protein>
    <submittedName>
        <fullName evidence="1">Uncharacterized protein</fullName>
    </submittedName>
</protein>
<evidence type="ECO:0000313" key="2">
    <source>
        <dbReference type="Proteomes" id="UP000295063"/>
    </source>
</evidence>
<dbReference type="OrthoDB" id="1678364at2"/>